<organism evidence="10 11">
    <name type="scientific">Pitta sordida</name>
    <name type="common">Hooded pitta</name>
    <dbReference type="NCBI Taxonomy" id="9163"/>
    <lineage>
        <taxon>Eukaryota</taxon>
        <taxon>Metazoa</taxon>
        <taxon>Chordata</taxon>
        <taxon>Craniata</taxon>
        <taxon>Vertebrata</taxon>
        <taxon>Euteleostomi</taxon>
        <taxon>Archelosauria</taxon>
        <taxon>Archosauria</taxon>
        <taxon>Dinosauria</taxon>
        <taxon>Saurischia</taxon>
        <taxon>Theropoda</taxon>
        <taxon>Coelurosauria</taxon>
        <taxon>Aves</taxon>
        <taxon>Neognathae</taxon>
        <taxon>Neoaves</taxon>
        <taxon>Telluraves</taxon>
        <taxon>Australaves</taxon>
        <taxon>Passeriformes</taxon>
        <taxon>Pittidae</taxon>
        <taxon>Pitta</taxon>
    </lineage>
</organism>
<evidence type="ECO:0000256" key="2">
    <source>
        <dbReference type="ARBA" id="ARBA00022679"/>
    </source>
</evidence>
<feature type="transmembrane region" description="Helical" evidence="7">
    <location>
        <begin position="229"/>
        <end position="262"/>
    </location>
</feature>
<feature type="compositionally biased region" description="Basic residues" evidence="8">
    <location>
        <begin position="356"/>
        <end position="365"/>
    </location>
</feature>
<evidence type="ECO:0000256" key="1">
    <source>
        <dbReference type="ARBA" id="ARBA00004141"/>
    </source>
</evidence>
<evidence type="ECO:0000256" key="5">
    <source>
        <dbReference type="ARBA" id="ARBA00023136"/>
    </source>
</evidence>
<evidence type="ECO:0000256" key="7">
    <source>
        <dbReference type="RuleBase" id="RU079119"/>
    </source>
</evidence>
<dbReference type="PROSITE" id="PS50216">
    <property type="entry name" value="DHHC"/>
    <property type="match status" value="1"/>
</dbReference>
<dbReference type="InterPro" id="IPR001594">
    <property type="entry name" value="Palmitoyltrfase_DHHC"/>
</dbReference>
<dbReference type="GO" id="GO:0006612">
    <property type="term" value="P:protein targeting to membrane"/>
    <property type="evidence" value="ECO:0007669"/>
    <property type="project" value="TreeGrafter"/>
</dbReference>
<comment type="catalytic activity">
    <reaction evidence="7">
        <text>L-cysteinyl-[protein] + hexadecanoyl-CoA = S-hexadecanoyl-L-cysteinyl-[protein] + CoA</text>
        <dbReference type="Rhea" id="RHEA:36683"/>
        <dbReference type="Rhea" id="RHEA-COMP:10131"/>
        <dbReference type="Rhea" id="RHEA-COMP:11032"/>
        <dbReference type="ChEBI" id="CHEBI:29950"/>
        <dbReference type="ChEBI" id="CHEBI:57287"/>
        <dbReference type="ChEBI" id="CHEBI:57379"/>
        <dbReference type="ChEBI" id="CHEBI:74151"/>
        <dbReference type="EC" id="2.3.1.225"/>
    </reaction>
</comment>
<dbReference type="OrthoDB" id="9909019at2759"/>
<reference evidence="10" key="1">
    <citation type="submission" date="2019-10" db="EMBL/GenBank/DDBJ databases">
        <title>Bird 10,000 Genomes (B10K) Project - Family phase.</title>
        <authorList>
            <person name="Zhang G."/>
        </authorList>
    </citation>
    <scope>NUCLEOTIDE SEQUENCE</scope>
    <source>
        <strain evidence="10">B10K-DU-002-53</strain>
        <tissue evidence="10">Muscle</tissue>
    </source>
</reference>
<dbReference type="GO" id="GO:0005783">
    <property type="term" value="C:endoplasmic reticulum"/>
    <property type="evidence" value="ECO:0007669"/>
    <property type="project" value="TreeGrafter"/>
</dbReference>
<dbReference type="AlphaFoldDB" id="A0A851FFT3"/>
<dbReference type="EMBL" id="WEKX01019374">
    <property type="protein sequence ID" value="NWI93516.1"/>
    <property type="molecule type" value="Genomic_DNA"/>
</dbReference>
<keyword evidence="5 7" id="KW-0472">Membrane</keyword>
<keyword evidence="6 7" id="KW-0012">Acyltransferase</keyword>
<keyword evidence="4 7" id="KW-1133">Transmembrane helix</keyword>
<feature type="transmembrane region" description="Helical" evidence="7">
    <location>
        <begin position="69"/>
        <end position="92"/>
    </location>
</feature>
<dbReference type="Proteomes" id="UP000633448">
    <property type="component" value="Unassembled WGS sequence"/>
</dbReference>
<feature type="compositionally biased region" description="Polar residues" evidence="8">
    <location>
        <begin position="366"/>
        <end position="378"/>
    </location>
</feature>
<dbReference type="GO" id="GO:0019706">
    <property type="term" value="F:protein-cysteine S-palmitoyltransferase activity"/>
    <property type="evidence" value="ECO:0007669"/>
    <property type="project" value="UniProtKB-EC"/>
</dbReference>
<feature type="transmembrane region" description="Helical" evidence="7">
    <location>
        <begin position="165"/>
        <end position="191"/>
    </location>
</feature>
<feature type="region of interest" description="Disordered" evidence="8">
    <location>
        <begin position="453"/>
        <end position="537"/>
    </location>
</feature>
<feature type="domain" description="Palmitoyltransferase DHHC" evidence="9">
    <location>
        <begin position="120"/>
        <end position="273"/>
    </location>
</feature>
<dbReference type="GO" id="GO:0016020">
    <property type="term" value="C:membrane"/>
    <property type="evidence" value="ECO:0007669"/>
    <property type="project" value="UniProtKB-SubCell"/>
</dbReference>
<dbReference type="Pfam" id="PF01529">
    <property type="entry name" value="DHHC"/>
    <property type="match status" value="1"/>
</dbReference>
<evidence type="ECO:0000256" key="8">
    <source>
        <dbReference type="SAM" id="MobiDB-lite"/>
    </source>
</evidence>
<keyword evidence="11" id="KW-1185">Reference proteome</keyword>
<dbReference type="PANTHER" id="PTHR22883:SF8">
    <property type="entry name" value="PALMITOYLTRANSFERASE ZDHHC1"/>
    <property type="match status" value="1"/>
</dbReference>
<name>A0A851FFT3_PITSO</name>
<evidence type="ECO:0000313" key="10">
    <source>
        <dbReference type="EMBL" id="NWI93516.1"/>
    </source>
</evidence>
<feature type="compositionally biased region" description="Basic and acidic residues" evidence="8">
    <location>
        <begin position="476"/>
        <end position="488"/>
    </location>
</feature>
<comment type="similarity">
    <text evidence="7">Belongs to the DHHC palmitoyltransferase family.</text>
</comment>
<evidence type="ECO:0000256" key="4">
    <source>
        <dbReference type="ARBA" id="ARBA00022989"/>
    </source>
</evidence>
<proteinExistence type="inferred from homology"/>
<accession>A0A851FFT3</accession>
<evidence type="ECO:0000256" key="3">
    <source>
        <dbReference type="ARBA" id="ARBA00022692"/>
    </source>
</evidence>
<comment type="caution">
    <text evidence="10">The sequence shown here is derived from an EMBL/GenBank/DDBJ whole genome shotgun (WGS) entry which is preliminary data.</text>
</comment>
<dbReference type="GO" id="GO:0005794">
    <property type="term" value="C:Golgi apparatus"/>
    <property type="evidence" value="ECO:0007669"/>
    <property type="project" value="TreeGrafter"/>
</dbReference>
<evidence type="ECO:0000256" key="6">
    <source>
        <dbReference type="ARBA" id="ARBA00023315"/>
    </source>
</evidence>
<evidence type="ECO:0000259" key="9">
    <source>
        <dbReference type="Pfam" id="PF01529"/>
    </source>
</evidence>
<feature type="region of interest" description="Disordered" evidence="8">
    <location>
        <begin position="335"/>
        <end position="398"/>
    </location>
</feature>
<feature type="compositionally biased region" description="Polar residues" evidence="8">
    <location>
        <begin position="453"/>
        <end position="475"/>
    </location>
</feature>
<evidence type="ECO:0000313" key="11">
    <source>
        <dbReference type="Proteomes" id="UP000633448"/>
    </source>
</evidence>
<dbReference type="InterPro" id="IPR039859">
    <property type="entry name" value="PFA4/ZDH16/20/ERF2-like"/>
</dbReference>
<feature type="transmembrane region" description="Helical" evidence="7">
    <location>
        <begin position="37"/>
        <end position="63"/>
    </location>
</feature>
<comment type="domain">
    <text evidence="7">The DHHC domain is required for palmitoyltransferase activity.</text>
</comment>
<comment type="subcellular location">
    <subcellularLocation>
        <location evidence="1">Membrane</location>
        <topology evidence="1">Multi-pass membrane protein</topology>
    </subcellularLocation>
</comment>
<sequence>MNICNKSHNKIAPEDLGEAVPEVQVQRARRNGWSWPLHLFQVLAWLLYLFFALVGFGILVPLLPRHWLPAGYICPGVCFIYHLVVHLTAVSIDPADANVREKNYLGPLATFNRSQHAHVIENHHCHVCDVDVSAKSKHCGTCNKCVCGFDHHCKWLNNCVGERNYWLFLNSVLSAILGLGLLLLVAFYVFVEFFIDPTMLRSDQHFDALRNHMDRWFVFLPATPVETKAPAILVTAGIFILLSLVAVILLGHLLTFHIYLLWHRLTTYEYILQQRPQQEAEKVDKPQESCNPGYTDPAIQVVEFSTVTSGRGEPPCVSAVCFSFPELYVHNKGGDPRQSFSLDPPAHHFAVPSQQQKKRRKKTRKASSSAIDSGSNERATPRPSFPDPQSAMAATTSPSHSLHLLAPAFPLRAAVPHSSIGLIQAAGPTADYQSEPAESMGEIPVAQTHLASTTLQGPPENNSSNFQHYPLSTDNPRGDRKKNLYSEHKVKRRSCQQDRHTEQDLELFSKVPDVFVSKSSGEPLVPPPQPSESTTEP</sequence>
<feature type="non-terminal residue" evidence="10">
    <location>
        <position position="537"/>
    </location>
</feature>
<dbReference type="EC" id="2.3.1.225" evidence="7"/>
<dbReference type="PANTHER" id="PTHR22883">
    <property type="entry name" value="ZINC FINGER DHHC DOMAIN CONTAINING PROTEIN"/>
    <property type="match status" value="1"/>
</dbReference>
<keyword evidence="2 7" id="KW-0808">Transferase</keyword>
<keyword evidence="3 7" id="KW-0812">Transmembrane</keyword>
<feature type="non-terminal residue" evidence="10">
    <location>
        <position position="1"/>
    </location>
</feature>
<gene>
    <name evidence="10" type="primary">Zdhhc1</name>
    <name evidence="10" type="ORF">PITSOR_R00062</name>
</gene>
<protein>
    <recommendedName>
        <fullName evidence="7">Palmitoyltransferase</fullName>
        <ecNumber evidence="7">2.3.1.225</ecNumber>
    </recommendedName>
</protein>